<reference evidence="3 6" key="2">
    <citation type="submission" date="2018-03" db="EMBL/GenBank/DDBJ databases">
        <title>The uncultured portion of the human microbiome is neutrally assembled.</title>
        <authorList>
            <person name="Jeraldo P."/>
            <person name="Boardman L."/>
            <person name="White B.A."/>
            <person name="Nelson H."/>
            <person name="Goldenfeld N."/>
            <person name="Chia N."/>
        </authorList>
    </citation>
    <scope>NUCLEOTIDE SEQUENCE [LARGE SCALE GENOMIC DNA]</scope>
    <source>
        <strain evidence="3">CIM:MAG 903</strain>
    </source>
</reference>
<evidence type="ECO:0000313" key="5">
    <source>
        <dbReference type="Proteomes" id="UP000182135"/>
    </source>
</evidence>
<dbReference type="SUPFAM" id="SSF50475">
    <property type="entry name" value="FMN-binding split barrel"/>
    <property type="match status" value="1"/>
</dbReference>
<dbReference type="eggNOG" id="COG1853">
    <property type="taxonomic scope" value="Bacteria"/>
</dbReference>
<comment type="similarity">
    <text evidence="1">Belongs to the flavoredoxin family.</text>
</comment>
<keyword evidence="5" id="KW-1185">Reference proteome</keyword>
<dbReference type="GO" id="GO:0010181">
    <property type="term" value="F:FMN binding"/>
    <property type="evidence" value="ECO:0007669"/>
    <property type="project" value="InterPro"/>
</dbReference>
<dbReference type="InterPro" id="IPR052174">
    <property type="entry name" value="Flavoredoxin"/>
</dbReference>
<accession>A0A1I2KKT4</accession>
<dbReference type="RefSeq" id="WP_074844906.1">
    <property type="nucleotide sequence ID" value="NZ_BAAACD010000012.1"/>
</dbReference>
<dbReference type="STRING" id="1529.SAMN04487885_10652"/>
<evidence type="ECO:0000256" key="1">
    <source>
        <dbReference type="ARBA" id="ARBA00038054"/>
    </source>
</evidence>
<dbReference type="AlphaFoldDB" id="A0A1I2KKT4"/>
<organism evidence="4 5">
    <name type="scientific">Clostridium cadaveris</name>
    <dbReference type="NCBI Taxonomy" id="1529"/>
    <lineage>
        <taxon>Bacteria</taxon>
        <taxon>Bacillati</taxon>
        <taxon>Bacillota</taxon>
        <taxon>Clostridia</taxon>
        <taxon>Eubacteriales</taxon>
        <taxon>Clostridiaceae</taxon>
        <taxon>Clostridium</taxon>
    </lineage>
</organism>
<reference evidence="4 5" key="1">
    <citation type="submission" date="2016-10" db="EMBL/GenBank/DDBJ databases">
        <authorList>
            <person name="de Groot N.N."/>
        </authorList>
    </citation>
    <scope>NUCLEOTIDE SEQUENCE [LARGE SCALE GENOMIC DNA]</scope>
    <source>
        <strain evidence="4 5">NLAE-zl-G419</strain>
    </source>
</reference>
<dbReference type="Gene3D" id="2.30.110.10">
    <property type="entry name" value="Electron Transport, Fmn-binding Protein, Chain A"/>
    <property type="match status" value="1"/>
</dbReference>
<dbReference type="EMBL" id="FOOE01000006">
    <property type="protein sequence ID" value="SFF67113.1"/>
    <property type="molecule type" value="Genomic_DNA"/>
</dbReference>
<proteinExistence type="inferred from homology"/>
<dbReference type="Proteomes" id="UP000246114">
    <property type="component" value="Unassembled WGS sequence"/>
</dbReference>
<feature type="domain" description="Flavin reductase like" evidence="2">
    <location>
        <begin position="23"/>
        <end position="163"/>
    </location>
</feature>
<dbReference type="InterPro" id="IPR012349">
    <property type="entry name" value="Split_barrel_FMN-bd"/>
</dbReference>
<name>A0A1I2KKT4_9CLOT</name>
<evidence type="ECO:0000259" key="2">
    <source>
        <dbReference type="Pfam" id="PF01613"/>
    </source>
</evidence>
<evidence type="ECO:0000313" key="4">
    <source>
        <dbReference type="EMBL" id="SFF67113.1"/>
    </source>
</evidence>
<dbReference type="InterPro" id="IPR002563">
    <property type="entry name" value="Flavin_Rdtase-like_dom"/>
</dbReference>
<dbReference type="EMBL" id="QAMZ01000023">
    <property type="protein sequence ID" value="PWL54387.1"/>
    <property type="molecule type" value="Genomic_DNA"/>
</dbReference>
<dbReference type="GO" id="GO:0016646">
    <property type="term" value="F:oxidoreductase activity, acting on the CH-NH group of donors, NAD or NADP as acceptor"/>
    <property type="evidence" value="ECO:0007669"/>
    <property type="project" value="UniProtKB-ARBA"/>
</dbReference>
<dbReference type="Proteomes" id="UP000182135">
    <property type="component" value="Unassembled WGS sequence"/>
</dbReference>
<dbReference type="Pfam" id="PF01613">
    <property type="entry name" value="Flavin_Reduct"/>
    <property type="match status" value="1"/>
</dbReference>
<dbReference type="OrthoDB" id="9791490at2"/>
<evidence type="ECO:0000313" key="3">
    <source>
        <dbReference type="EMBL" id="PWL54387.1"/>
    </source>
</evidence>
<protein>
    <submittedName>
        <fullName evidence="3">Flavin reductase family protein</fullName>
    </submittedName>
    <submittedName>
        <fullName evidence="4">Flavin reductase like domain-containing protein</fullName>
    </submittedName>
</protein>
<dbReference type="GeneID" id="90543214"/>
<evidence type="ECO:0000313" key="6">
    <source>
        <dbReference type="Proteomes" id="UP000246114"/>
    </source>
</evidence>
<gene>
    <name evidence="3" type="ORF">DBY38_04470</name>
    <name evidence="4" type="ORF">SAMN04487885_10652</name>
</gene>
<sequence>MNEFIEISPYEIDDNVFKCIGKDWMLITAGDENNFNTMTASWGGLGVLWRKNVSFSFVRKHRHTYGFVENSGTFTLSFFDEEYRDALNICGTKSGRDCDKVKESGLTPEFIDGTPTFKEARLVLVCKKLYIHDIDPNNFIDMNVNELYPAKDYHRMYIGEILKVLKK</sequence>
<dbReference type="PANTHER" id="PTHR43567">
    <property type="entry name" value="FLAVOREDOXIN-RELATED-RELATED"/>
    <property type="match status" value="1"/>
</dbReference>
<dbReference type="PANTHER" id="PTHR43567:SF5">
    <property type="entry name" value="HYPOTHETICAL CYTOSOLIC PROTEIN"/>
    <property type="match status" value="1"/>
</dbReference>